<accession>A0A9P6ZNI1</accession>
<dbReference type="EMBL" id="JABBWD010000059">
    <property type="protein sequence ID" value="KAG1771401.1"/>
    <property type="molecule type" value="Genomic_DNA"/>
</dbReference>
<feature type="compositionally biased region" description="Low complexity" evidence="1">
    <location>
        <begin position="70"/>
        <end position="79"/>
    </location>
</feature>
<keyword evidence="3" id="KW-1185">Reference proteome</keyword>
<dbReference type="OrthoDB" id="2684509at2759"/>
<organism evidence="2 3">
    <name type="scientific">Suillus placidus</name>
    <dbReference type="NCBI Taxonomy" id="48579"/>
    <lineage>
        <taxon>Eukaryota</taxon>
        <taxon>Fungi</taxon>
        <taxon>Dikarya</taxon>
        <taxon>Basidiomycota</taxon>
        <taxon>Agaricomycotina</taxon>
        <taxon>Agaricomycetes</taxon>
        <taxon>Agaricomycetidae</taxon>
        <taxon>Boletales</taxon>
        <taxon>Suillineae</taxon>
        <taxon>Suillaceae</taxon>
        <taxon>Suillus</taxon>
    </lineage>
</organism>
<comment type="caution">
    <text evidence="2">The sequence shown here is derived from an EMBL/GenBank/DDBJ whole genome shotgun (WGS) entry which is preliminary data.</text>
</comment>
<evidence type="ECO:0000256" key="1">
    <source>
        <dbReference type="SAM" id="MobiDB-lite"/>
    </source>
</evidence>
<gene>
    <name evidence="2" type="ORF">EV702DRAFT_1202008</name>
</gene>
<feature type="region of interest" description="Disordered" evidence="1">
    <location>
        <begin position="129"/>
        <end position="157"/>
    </location>
</feature>
<protein>
    <submittedName>
        <fullName evidence="2">Uncharacterized protein</fullName>
    </submittedName>
</protein>
<name>A0A9P6ZNI1_9AGAM</name>
<evidence type="ECO:0000313" key="3">
    <source>
        <dbReference type="Proteomes" id="UP000714275"/>
    </source>
</evidence>
<dbReference type="Proteomes" id="UP000714275">
    <property type="component" value="Unassembled WGS sequence"/>
</dbReference>
<dbReference type="AlphaFoldDB" id="A0A9P6ZNI1"/>
<reference evidence="2" key="1">
    <citation type="journal article" date="2020" name="New Phytol.">
        <title>Comparative genomics reveals dynamic genome evolution in host specialist ectomycorrhizal fungi.</title>
        <authorList>
            <person name="Lofgren L.A."/>
            <person name="Nguyen N.H."/>
            <person name="Vilgalys R."/>
            <person name="Ruytinx J."/>
            <person name="Liao H.L."/>
            <person name="Branco S."/>
            <person name="Kuo A."/>
            <person name="LaButti K."/>
            <person name="Lipzen A."/>
            <person name="Andreopoulos W."/>
            <person name="Pangilinan J."/>
            <person name="Riley R."/>
            <person name="Hundley H."/>
            <person name="Na H."/>
            <person name="Barry K."/>
            <person name="Grigoriev I.V."/>
            <person name="Stajich J.E."/>
            <person name="Kennedy P.G."/>
        </authorList>
    </citation>
    <scope>NUCLEOTIDE SEQUENCE</scope>
    <source>
        <strain evidence="2">DOB743</strain>
    </source>
</reference>
<sequence length="165" mass="18023">MPPGLMTPSDDLVVNPAYWRANPEREHLMRQQFNESFNRCSASAALEADLTITILPQTFNTGSVTESESDPTTPTTAHTPPRPYQDDPTTPTTAHIPPRPYQVDTGSTTESESKTDSLLDGYFNVCPSTSTAPIPVPPRPYQVDTGSTTESKSETDSLLDGYFVI</sequence>
<feature type="region of interest" description="Disordered" evidence="1">
    <location>
        <begin position="61"/>
        <end position="114"/>
    </location>
</feature>
<evidence type="ECO:0000313" key="2">
    <source>
        <dbReference type="EMBL" id="KAG1771401.1"/>
    </source>
</evidence>
<proteinExistence type="predicted"/>